<feature type="compositionally biased region" description="Pro residues" evidence="2">
    <location>
        <begin position="353"/>
        <end position="371"/>
    </location>
</feature>
<dbReference type="GO" id="GO:0060090">
    <property type="term" value="F:molecular adaptor activity"/>
    <property type="evidence" value="ECO:0007669"/>
    <property type="project" value="EnsemblProtists"/>
</dbReference>
<dbReference type="GO" id="GO:2000601">
    <property type="term" value="P:positive regulation of Arp2/3 complex-mediated actin nucleation"/>
    <property type="evidence" value="ECO:0007669"/>
    <property type="project" value="TreeGrafter"/>
</dbReference>
<dbReference type="AlphaFoldDB" id="F4Q699"/>
<dbReference type="GO" id="GO:0001726">
    <property type="term" value="C:ruffle"/>
    <property type="evidence" value="ECO:0007669"/>
    <property type="project" value="EnsemblProtists"/>
</dbReference>
<gene>
    <name evidence="3" type="primary">scrA</name>
    <name evidence="3" type="ORF">DFA_08469</name>
</gene>
<dbReference type="GO" id="GO:0071933">
    <property type="term" value="F:Arp2/3 complex binding"/>
    <property type="evidence" value="ECO:0007669"/>
    <property type="project" value="TreeGrafter"/>
</dbReference>
<dbReference type="GO" id="GO:0030866">
    <property type="term" value="P:cortical actin cytoskeleton organization"/>
    <property type="evidence" value="ECO:0007669"/>
    <property type="project" value="EnsemblProtists"/>
</dbReference>
<feature type="compositionally biased region" description="Pro residues" evidence="2">
    <location>
        <begin position="257"/>
        <end position="270"/>
    </location>
</feature>
<dbReference type="GO" id="GO:1902774">
    <property type="term" value="P:late endosome to lysosome transport"/>
    <property type="evidence" value="ECO:0007669"/>
    <property type="project" value="EnsemblProtists"/>
</dbReference>
<accession>F4Q699</accession>
<feature type="region of interest" description="Disordered" evidence="2">
    <location>
        <begin position="179"/>
        <end position="204"/>
    </location>
</feature>
<dbReference type="GO" id="GO:0060187">
    <property type="term" value="C:cell pole"/>
    <property type="evidence" value="ECO:0007669"/>
    <property type="project" value="EnsemblProtists"/>
</dbReference>
<dbReference type="GO" id="GO:0032060">
    <property type="term" value="P:bleb assembly"/>
    <property type="evidence" value="ECO:0007669"/>
    <property type="project" value="EnsemblProtists"/>
</dbReference>
<comment type="similarity">
    <text evidence="1">Belongs to the SCAR/WAVE family.</text>
</comment>
<evidence type="ECO:0000313" key="3">
    <source>
        <dbReference type="EMBL" id="EGG17473.1"/>
    </source>
</evidence>
<dbReference type="Gene3D" id="1.20.5.340">
    <property type="match status" value="1"/>
</dbReference>
<dbReference type="GO" id="GO:0140986">
    <property type="term" value="P:G protein-coupled chemorepellent receptor signaling pathway"/>
    <property type="evidence" value="ECO:0007669"/>
    <property type="project" value="EnsemblProtists"/>
</dbReference>
<dbReference type="EMBL" id="GL883021">
    <property type="protein sequence ID" value="EGG17473.1"/>
    <property type="molecule type" value="Genomic_DNA"/>
</dbReference>
<dbReference type="STRING" id="1054147.F4Q699"/>
<organism evidence="3 4">
    <name type="scientific">Cavenderia fasciculata</name>
    <name type="common">Slime mold</name>
    <name type="synonym">Dictyostelium fasciculatum</name>
    <dbReference type="NCBI Taxonomy" id="261658"/>
    <lineage>
        <taxon>Eukaryota</taxon>
        <taxon>Amoebozoa</taxon>
        <taxon>Evosea</taxon>
        <taxon>Eumycetozoa</taxon>
        <taxon>Dictyostelia</taxon>
        <taxon>Acytosteliales</taxon>
        <taxon>Cavenderiaceae</taxon>
        <taxon>Cavenderia</taxon>
    </lineage>
</organism>
<sequence length="461" mass="49855">MRMVLITRYLPSVNENNLPSLDNVTSKDAIVDTVMQNSTVGIINQLMVLAGHANSIFASLTQESAAITQRLNNLNQRMTPLIQMIPTVESYHQRSSIDVLNSHPRAEYHADNPEKHQMFLSTMVPPTVKEVYQGCQAPPKLHLLDPYMDNNQKSLKLYTNPDFFIDEWVAEQTKLREEARQRRRERKEARLKKKTEKTAETSEVKVKRVHKVRYDPVTGEKILIPFDSPAAPSSAPTAGSAHVSNLSMQPAAHGNHLPPPPSNYPAPPPAVHNSGGSAGGGFNAMPPPPPPQDHHYHPTASGHGGLPPPPLSQSSSAYFQTPPPPSAQNHYATPPPTGMGAGSRQSVIQSNAAPPPPPPPAPAPPPPPPPMSAKNPLASALEGANLKATEIKPKAQDARSDLLSSIIAGRSLKPMEERAVPEPVASKDSGAINVADILARRIAWAPSDSEDDDSDDDSDWD</sequence>
<name>F4Q699_CACFS</name>
<dbReference type="GO" id="GO:0031589">
    <property type="term" value="P:cell-substrate adhesion"/>
    <property type="evidence" value="ECO:0007669"/>
    <property type="project" value="EnsemblProtists"/>
</dbReference>
<dbReference type="OMA" id="WGEQESN"/>
<dbReference type="GO" id="GO:0070685">
    <property type="term" value="C:macropinocytic cup"/>
    <property type="evidence" value="ECO:0007669"/>
    <property type="project" value="EnsemblProtists"/>
</dbReference>
<evidence type="ECO:0000313" key="4">
    <source>
        <dbReference type="Proteomes" id="UP000007797"/>
    </source>
</evidence>
<dbReference type="OrthoDB" id="20101at2759"/>
<dbReference type="GO" id="GO:0001667">
    <property type="term" value="P:ameboidal-type cell migration"/>
    <property type="evidence" value="ECO:0007669"/>
    <property type="project" value="EnsemblProtists"/>
</dbReference>
<evidence type="ECO:0000256" key="1">
    <source>
        <dbReference type="ARBA" id="ARBA00006993"/>
    </source>
</evidence>
<reference evidence="4" key="1">
    <citation type="journal article" date="2011" name="Genome Res.">
        <title>Phylogeny-wide analysis of social amoeba genomes highlights ancient origins for complex intercellular communication.</title>
        <authorList>
            <person name="Heidel A.J."/>
            <person name="Lawal H.M."/>
            <person name="Felder M."/>
            <person name="Schilde C."/>
            <person name="Helps N.R."/>
            <person name="Tunggal B."/>
            <person name="Rivero F."/>
            <person name="John U."/>
            <person name="Schleicher M."/>
            <person name="Eichinger L."/>
            <person name="Platzer M."/>
            <person name="Noegel A.A."/>
            <person name="Schaap P."/>
            <person name="Gloeckner G."/>
        </authorList>
    </citation>
    <scope>NUCLEOTIDE SEQUENCE [LARGE SCALE GENOMIC DNA]</scope>
    <source>
        <strain evidence="4">SH3</strain>
    </source>
</reference>
<dbReference type="GO" id="GO:0031209">
    <property type="term" value="C:SCAR complex"/>
    <property type="evidence" value="ECO:0007669"/>
    <property type="project" value="EnsemblProtists"/>
</dbReference>
<dbReference type="KEGG" id="dfa:DFA_08469"/>
<proteinExistence type="inferred from homology"/>
<dbReference type="GO" id="GO:0044351">
    <property type="term" value="P:macropinocytosis"/>
    <property type="evidence" value="ECO:0007669"/>
    <property type="project" value="EnsemblProtists"/>
</dbReference>
<dbReference type="GO" id="GO:0006909">
    <property type="term" value="P:phagocytosis"/>
    <property type="evidence" value="ECO:0007669"/>
    <property type="project" value="EnsemblProtists"/>
</dbReference>
<dbReference type="PANTHER" id="PTHR12902:SF1">
    <property type="entry name" value="WISKOTT-ALDRICH SYNDROME PROTEIN FAMILY MEMBER"/>
    <property type="match status" value="1"/>
</dbReference>
<dbReference type="Proteomes" id="UP000007797">
    <property type="component" value="Unassembled WGS sequence"/>
</dbReference>
<dbReference type="GO" id="GO:0043327">
    <property type="term" value="P:chemotaxis to cAMP"/>
    <property type="evidence" value="ECO:0007669"/>
    <property type="project" value="EnsemblProtists"/>
</dbReference>
<dbReference type="GO" id="GO:0030838">
    <property type="term" value="P:positive regulation of actin filament polymerization"/>
    <property type="evidence" value="ECO:0007669"/>
    <property type="project" value="EnsemblProtists"/>
</dbReference>
<dbReference type="GO" id="GO:0031269">
    <property type="term" value="P:pseudopodium assembly"/>
    <property type="evidence" value="ECO:0007669"/>
    <property type="project" value="EnsemblProtists"/>
</dbReference>
<feature type="compositionally biased region" description="Basic residues" evidence="2">
    <location>
        <begin position="181"/>
        <end position="195"/>
    </location>
</feature>
<dbReference type="GO" id="GO:0007052">
    <property type="term" value="P:mitotic spindle organization"/>
    <property type="evidence" value="ECO:0007669"/>
    <property type="project" value="EnsemblProtists"/>
</dbReference>
<dbReference type="GO" id="GO:0006887">
    <property type="term" value="P:exocytosis"/>
    <property type="evidence" value="ECO:0007669"/>
    <property type="project" value="EnsemblProtists"/>
</dbReference>
<feature type="region of interest" description="Disordered" evidence="2">
    <location>
        <begin position="409"/>
        <end position="430"/>
    </location>
</feature>
<dbReference type="PANTHER" id="PTHR12902">
    <property type="entry name" value="WASP-1"/>
    <property type="match status" value="1"/>
</dbReference>
<evidence type="ECO:0000256" key="2">
    <source>
        <dbReference type="SAM" id="MobiDB-lite"/>
    </source>
</evidence>
<keyword evidence="4" id="KW-1185">Reference proteome</keyword>
<dbReference type="Gene3D" id="6.10.280.150">
    <property type="match status" value="2"/>
</dbReference>
<feature type="region of interest" description="Disordered" evidence="2">
    <location>
        <begin position="249"/>
        <end position="378"/>
    </location>
</feature>
<dbReference type="RefSeq" id="XP_004355957.1">
    <property type="nucleotide sequence ID" value="XM_004355904.1"/>
</dbReference>
<dbReference type="GO" id="GO:0034237">
    <property type="term" value="F:protein kinase A regulatory subunit binding"/>
    <property type="evidence" value="ECO:0007669"/>
    <property type="project" value="TreeGrafter"/>
</dbReference>
<dbReference type="GO" id="GO:0003779">
    <property type="term" value="F:actin binding"/>
    <property type="evidence" value="ECO:0007669"/>
    <property type="project" value="UniProtKB-KW"/>
</dbReference>
<protein>
    <submittedName>
        <fullName evidence="3">SCAR1</fullName>
    </submittedName>
</protein>
<dbReference type="GeneID" id="14869839"/>
<dbReference type="GO" id="GO:0000281">
    <property type="term" value="P:mitotic cytokinesis"/>
    <property type="evidence" value="ECO:0007669"/>
    <property type="project" value="EnsemblProtists"/>
</dbReference>
<dbReference type="GO" id="GO:0031288">
    <property type="term" value="P:sorocarp morphogenesis"/>
    <property type="evidence" value="ECO:0007669"/>
    <property type="project" value="EnsemblProtists"/>
</dbReference>
<dbReference type="GO" id="GO:0007015">
    <property type="term" value="P:actin filament organization"/>
    <property type="evidence" value="ECO:0007669"/>
    <property type="project" value="EnsemblProtists"/>
</dbReference>
<dbReference type="GO" id="GO:0005938">
    <property type="term" value="C:cell cortex"/>
    <property type="evidence" value="ECO:0007669"/>
    <property type="project" value="EnsemblProtists"/>
</dbReference>
<dbReference type="GO" id="GO:0031143">
    <property type="term" value="C:pseudopodium"/>
    <property type="evidence" value="ECO:0007669"/>
    <property type="project" value="EnsemblProtists"/>
</dbReference>
<dbReference type="GO" id="GO:0005856">
    <property type="term" value="C:cytoskeleton"/>
    <property type="evidence" value="ECO:0007669"/>
    <property type="project" value="UniProtKB-SubCell"/>
</dbReference>
<dbReference type="InterPro" id="IPR028288">
    <property type="entry name" value="SCAR/WAVE_fam"/>
</dbReference>